<comment type="caution">
    <text evidence="4">The sequence shown here is derived from an EMBL/GenBank/DDBJ whole genome shotgun (WGS) entry which is preliminary data.</text>
</comment>
<gene>
    <name evidence="4" type="ORF">J7W16_07455</name>
</gene>
<dbReference type="InterPro" id="IPR000683">
    <property type="entry name" value="Gfo/Idh/MocA-like_OxRdtase_N"/>
</dbReference>
<dbReference type="PANTHER" id="PTHR43377:SF2">
    <property type="entry name" value="BINDING ROSSMANN FOLD OXIDOREDUCTASE, PUTATIVE (AFU_ORTHOLOGUE AFUA_4G00560)-RELATED"/>
    <property type="match status" value="1"/>
</dbReference>
<dbReference type="SUPFAM" id="SSF51735">
    <property type="entry name" value="NAD(P)-binding Rossmann-fold domains"/>
    <property type="match status" value="1"/>
</dbReference>
<dbReference type="InterPro" id="IPR051450">
    <property type="entry name" value="Gfo/Idh/MocA_Oxidoreductases"/>
</dbReference>
<name>A0A941AP10_9BACI</name>
<feature type="domain" description="Gfo/Idh/MocA-like oxidoreductase C-terminal" evidence="3">
    <location>
        <begin position="139"/>
        <end position="362"/>
    </location>
</feature>
<evidence type="ECO:0000313" key="5">
    <source>
        <dbReference type="Proteomes" id="UP000678228"/>
    </source>
</evidence>
<dbReference type="Gene3D" id="3.30.360.10">
    <property type="entry name" value="Dihydrodipicolinate Reductase, domain 2"/>
    <property type="match status" value="1"/>
</dbReference>
<organism evidence="4 5">
    <name type="scientific">Halalkalibacter suaedae</name>
    <dbReference type="NCBI Taxonomy" id="2822140"/>
    <lineage>
        <taxon>Bacteria</taxon>
        <taxon>Bacillati</taxon>
        <taxon>Bacillota</taxon>
        <taxon>Bacilli</taxon>
        <taxon>Bacillales</taxon>
        <taxon>Bacillaceae</taxon>
        <taxon>Halalkalibacter</taxon>
    </lineage>
</organism>
<reference evidence="4" key="1">
    <citation type="submission" date="2021-03" db="EMBL/GenBank/DDBJ databases">
        <title>Bacillus suaedae sp. nov., isolated from Suaeda aralocaspica.</title>
        <authorList>
            <person name="Lei R.F.R."/>
        </authorList>
    </citation>
    <scope>NUCLEOTIDE SEQUENCE</scope>
    <source>
        <strain evidence="4">YZJH907-2</strain>
    </source>
</reference>
<dbReference type="EMBL" id="JAGKSQ010000003">
    <property type="protein sequence ID" value="MBP3950967.1"/>
    <property type="molecule type" value="Genomic_DNA"/>
</dbReference>
<dbReference type="InterPro" id="IPR004104">
    <property type="entry name" value="Gfo/Idh/MocA-like_OxRdtase_C"/>
</dbReference>
<proteinExistence type="inferred from homology"/>
<comment type="similarity">
    <text evidence="1">Belongs to the Gfo/Idh/MocA family.</text>
</comment>
<evidence type="ECO:0000259" key="3">
    <source>
        <dbReference type="Pfam" id="PF02894"/>
    </source>
</evidence>
<dbReference type="RefSeq" id="WP_210596678.1">
    <property type="nucleotide sequence ID" value="NZ_JAGKSQ010000003.1"/>
</dbReference>
<feature type="domain" description="Gfo/Idh/MocA-like oxidoreductase N-terminal" evidence="2">
    <location>
        <begin position="4"/>
        <end position="123"/>
    </location>
</feature>
<sequence>MKSVKVAIIGAGNRGNVYGDFSLQQLNQIEVIAIAEPDQQRRELFAAKHHLRADSCFESWEQMMLERPEADAVIVTTQDQKHYEPTMAALDLGYHVLVEKPLSPSLQECIEMERKAKEKNRLLVLCYVLRYTAFFQMLKQLLSNQSIGDVRHISIEMDVAYWHQAHSFVRGNWRNGSESSPMILAKSCHDFDIIDYLLEKECIRLSSFGNLSHFTKGNAPVGSTKRCIDGCAVEESCSFSALKIYTGDNTGWPVNTISTDLTKQGRLQAIKEGPYGRCVYYCDNDVVDHQIVNMEYSTGTTATLTMSGFTNQLKRTVRVLGTKGEINGTMEKNKLVVSRFGQEEQVINLSPVNVGQHAGGDYGLLSAFVEKVCSFNARDNSSEKIINSHILAFAAEEARLTNETINLKRYENKISSLV</sequence>
<evidence type="ECO:0000256" key="1">
    <source>
        <dbReference type="ARBA" id="ARBA00010928"/>
    </source>
</evidence>
<evidence type="ECO:0000259" key="2">
    <source>
        <dbReference type="Pfam" id="PF01408"/>
    </source>
</evidence>
<accession>A0A941AP10</accession>
<evidence type="ECO:0000313" key="4">
    <source>
        <dbReference type="EMBL" id="MBP3950967.1"/>
    </source>
</evidence>
<dbReference type="InterPro" id="IPR036291">
    <property type="entry name" value="NAD(P)-bd_dom_sf"/>
</dbReference>
<dbReference type="AlphaFoldDB" id="A0A941AP10"/>
<dbReference type="PANTHER" id="PTHR43377">
    <property type="entry name" value="BILIVERDIN REDUCTASE A"/>
    <property type="match status" value="1"/>
</dbReference>
<dbReference type="SUPFAM" id="SSF55347">
    <property type="entry name" value="Glyceraldehyde-3-phosphate dehydrogenase-like, C-terminal domain"/>
    <property type="match status" value="1"/>
</dbReference>
<dbReference type="GO" id="GO:0000166">
    <property type="term" value="F:nucleotide binding"/>
    <property type="evidence" value="ECO:0007669"/>
    <property type="project" value="InterPro"/>
</dbReference>
<dbReference type="Pfam" id="PF02894">
    <property type="entry name" value="GFO_IDH_MocA_C"/>
    <property type="match status" value="1"/>
</dbReference>
<protein>
    <submittedName>
        <fullName evidence="4">Gfo/Idh/MocA family oxidoreductase</fullName>
    </submittedName>
</protein>
<dbReference type="Pfam" id="PF01408">
    <property type="entry name" value="GFO_IDH_MocA"/>
    <property type="match status" value="1"/>
</dbReference>
<dbReference type="Gene3D" id="3.40.50.720">
    <property type="entry name" value="NAD(P)-binding Rossmann-like Domain"/>
    <property type="match status" value="1"/>
</dbReference>
<keyword evidence="5" id="KW-1185">Reference proteome</keyword>
<dbReference type="Proteomes" id="UP000678228">
    <property type="component" value="Unassembled WGS sequence"/>
</dbReference>